<reference evidence="2" key="1">
    <citation type="submission" date="2014-05" db="EMBL/GenBank/DDBJ databases">
        <title>Key roles for freshwater Actinobacteria revealed by deep metagenomic sequencing.</title>
        <authorList>
            <person name="Ghai R."/>
            <person name="Mizuno C.M."/>
            <person name="Picazo A."/>
            <person name="Camacho A."/>
            <person name="Rodriguez-Valera F."/>
        </authorList>
    </citation>
    <scope>NUCLEOTIDE SEQUENCE</scope>
</reference>
<dbReference type="Pfam" id="PF26312">
    <property type="entry name" value="DUF8083"/>
    <property type="match status" value="1"/>
</dbReference>
<proteinExistence type="predicted"/>
<gene>
    <name evidence="2" type="ORF">GM50_19495</name>
</gene>
<sequence>MLPTPYVASLRVFEPLEAFDPVDQLRWQSLSADHNSREEEQRLALERVIFPQPPNARPDGAHILDLDGARYICPWSTATRCWAALESFKGQFPPPLSHFFVSPALEEVITSGMDFADELVPHTLSETWVIPPRWFSIFTPNEREIGSDQNGPFSRARTTIALAKTRTMKAHETVIGAFGVGPVEQEIENLLEWLEIFHPESLIELDYGGLAGYLSTALTNEGEDGLVADTSIEDVLSSLDGLAEGDGAIAGRGYERLVRRWRSVQAYENAF</sequence>
<evidence type="ECO:0000313" key="2">
    <source>
        <dbReference type="EMBL" id="KGA14569.1"/>
    </source>
</evidence>
<accession>A0A094PXV8</accession>
<dbReference type="InterPro" id="IPR058396">
    <property type="entry name" value="DUF8083"/>
</dbReference>
<evidence type="ECO:0000259" key="1">
    <source>
        <dbReference type="Pfam" id="PF26312"/>
    </source>
</evidence>
<protein>
    <recommendedName>
        <fullName evidence="1">DUF8083 domain-containing protein</fullName>
    </recommendedName>
</protein>
<name>A0A094PXV8_9ZZZZ</name>
<comment type="caution">
    <text evidence="2">The sequence shown here is derived from an EMBL/GenBank/DDBJ whole genome shotgun (WGS) entry which is preliminary data.</text>
</comment>
<dbReference type="EMBL" id="JNSK01000125">
    <property type="protein sequence ID" value="KGA14569.1"/>
    <property type="molecule type" value="Genomic_DNA"/>
</dbReference>
<feature type="domain" description="DUF8083" evidence="1">
    <location>
        <begin position="6"/>
        <end position="268"/>
    </location>
</feature>
<organism evidence="2">
    <name type="scientific">freshwater metagenome</name>
    <dbReference type="NCBI Taxonomy" id="449393"/>
    <lineage>
        <taxon>unclassified sequences</taxon>
        <taxon>metagenomes</taxon>
        <taxon>ecological metagenomes</taxon>
    </lineage>
</organism>
<dbReference type="AlphaFoldDB" id="A0A094PXV8"/>